<gene>
    <name evidence="5" type="ORF">MRX98_03770</name>
</gene>
<dbReference type="RefSeq" id="WP_246903124.1">
    <property type="nucleotide sequence ID" value="NZ_JALJRB010000003.1"/>
</dbReference>
<comment type="similarity">
    <text evidence="1">Belongs to the HipA Ser/Thr kinase family.</text>
</comment>
<protein>
    <submittedName>
        <fullName evidence="5">HipA domain-containing protein</fullName>
    </submittedName>
</protein>
<proteinExistence type="inferred from homology"/>
<accession>A0AA41UJV2</accession>
<dbReference type="EMBL" id="JALJRB010000003">
    <property type="protein sequence ID" value="MCJ8499681.1"/>
    <property type="molecule type" value="Genomic_DNA"/>
</dbReference>
<dbReference type="Pfam" id="PF07804">
    <property type="entry name" value="HipA_C"/>
    <property type="match status" value="1"/>
</dbReference>
<keyword evidence="6" id="KW-1185">Reference proteome</keyword>
<evidence type="ECO:0000256" key="2">
    <source>
        <dbReference type="ARBA" id="ARBA00022679"/>
    </source>
</evidence>
<comment type="caution">
    <text evidence="5">The sequence shown here is derived from an EMBL/GenBank/DDBJ whole genome shotgun (WGS) entry which is preliminary data.</text>
</comment>
<evidence type="ECO:0000256" key="1">
    <source>
        <dbReference type="ARBA" id="ARBA00010164"/>
    </source>
</evidence>
<evidence type="ECO:0000313" key="5">
    <source>
        <dbReference type="EMBL" id="MCJ8499681.1"/>
    </source>
</evidence>
<evidence type="ECO:0000256" key="3">
    <source>
        <dbReference type="ARBA" id="ARBA00022777"/>
    </source>
</evidence>
<dbReference type="Proteomes" id="UP001165427">
    <property type="component" value="Unassembled WGS sequence"/>
</dbReference>
<dbReference type="Gene3D" id="1.10.1070.20">
    <property type="match status" value="1"/>
</dbReference>
<name>A0AA41UJV2_9BACT</name>
<reference evidence="5" key="1">
    <citation type="submission" date="2022-04" db="EMBL/GenBank/DDBJ databases">
        <title>Desulfatitalea alkaliphila sp. nov., a novel anaerobic sulfate-reducing bacterium isolated from terrestrial mud volcano, Taman Peninsula, Russia.</title>
        <authorList>
            <person name="Khomyakova M.A."/>
            <person name="Merkel A.Y."/>
            <person name="Slobodkin A.I."/>
        </authorList>
    </citation>
    <scope>NUCLEOTIDE SEQUENCE</scope>
    <source>
        <strain evidence="5">M08but</strain>
    </source>
</reference>
<keyword evidence="3" id="KW-0418">Kinase</keyword>
<dbReference type="AlphaFoldDB" id="A0AA41UJV2"/>
<sequence length="307" mass="34887">MSICPITYEACEGKYSLRGLQKLSRSLKQLQDLPYSAADQVFEAAARAPRMSIQGVQPKLSAVLNTRKNGFRFVDKGGRYILKPQNPQYRHLPENEDLSMRLAATSGISVPLHGLVYSKDGSMTYFIRRFDRAGTKKFAVEDFAQLLGLSRDTKYDASMEKVAQVIDRYCTFPSVEKIKLFKLTLVNYLIGNEDMHVKNFSLITREGRVELTPAYDILNTSIVLSEVQEEIALPIKGKKRKLTPEILIDYFGRFRLGLNRKIISLVLDDLKGSASGWDHLIGVSFLPDELKSEYRLLVETRRKRLLG</sequence>
<keyword evidence="2" id="KW-0808">Transferase</keyword>
<dbReference type="GO" id="GO:0004674">
    <property type="term" value="F:protein serine/threonine kinase activity"/>
    <property type="evidence" value="ECO:0007669"/>
    <property type="project" value="TreeGrafter"/>
</dbReference>
<feature type="domain" description="HipA-like C-terminal" evidence="4">
    <location>
        <begin position="51"/>
        <end position="270"/>
    </location>
</feature>
<evidence type="ECO:0000313" key="6">
    <source>
        <dbReference type="Proteomes" id="UP001165427"/>
    </source>
</evidence>
<organism evidence="5 6">
    <name type="scientific">Desulfatitalea alkaliphila</name>
    <dbReference type="NCBI Taxonomy" id="2929485"/>
    <lineage>
        <taxon>Bacteria</taxon>
        <taxon>Pseudomonadati</taxon>
        <taxon>Thermodesulfobacteriota</taxon>
        <taxon>Desulfobacteria</taxon>
        <taxon>Desulfobacterales</taxon>
        <taxon>Desulfosarcinaceae</taxon>
        <taxon>Desulfatitalea</taxon>
    </lineage>
</organism>
<dbReference type="GO" id="GO:0005829">
    <property type="term" value="C:cytosol"/>
    <property type="evidence" value="ECO:0007669"/>
    <property type="project" value="TreeGrafter"/>
</dbReference>
<dbReference type="PANTHER" id="PTHR37419:SF1">
    <property type="entry name" value="SERINE_THREONINE-PROTEIN KINASE TOXIN HIPA"/>
    <property type="match status" value="1"/>
</dbReference>
<dbReference type="InterPro" id="IPR012893">
    <property type="entry name" value="HipA-like_C"/>
</dbReference>
<dbReference type="InterPro" id="IPR052028">
    <property type="entry name" value="HipA_Ser/Thr_kinase"/>
</dbReference>
<dbReference type="PANTHER" id="PTHR37419">
    <property type="entry name" value="SERINE/THREONINE-PROTEIN KINASE TOXIN HIPA"/>
    <property type="match status" value="1"/>
</dbReference>
<evidence type="ECO:0000259" key="4">
    <source>
        <dbReference type="Pfam" id="PF07804"/>
    </source>
</evidence>